<dbReference type="PROSITE" id="PS50801">
    <property type="entry name" value="STAS"/>
    <property type="match status" value="1"/>
</dbReference>
<evidence type="ECO:0000256" key="5">
    <source>
        <dbReference type="SAM" id="Phobius"/>
    </source>
</evidence>
<evidence type="ECO:0000313" key="8">
    <source>
        <dbReference type="Proteomes" id="UP000199705"/>
    </source>
</evidence>
<feature type="transmembrane region" description="Helical" evidence="5">
    <location>
        <begin position="56"/>
        <end position="77"/>
    </location>
</feature>
<feature type="transmembrane region" description="Helical" evidence="5">
    <location>
        <begin position="201"/>
        <end position="219"/>
    </location>
</feature>
<keyword evidence="4 5" id="KW-0472">Membrane</keyword>
<organism evidence="7 8">
    <name type="scientific">Mucilaginibacter gossypii</name>
    <dbReference type="NCBI Taxonomy" id="551996"/>
    <lineage>
        <taxon>Bacteria</taxon>
        <taxon>Pseudomonadati</taxon>
        <taxon>Bacteroidota</taxon>
        <taxon>Sphingobacteriia</taxon>
        <taxon>Sphingobacteriales</taxon>
        <taxon>Sphingobacteriaceae</taxon>
        <taxon>Mucilaginibacter</taxon>
    </lineage>
</organism>
<dbReference type="Proteomes" id="UP000199705">
    <property type="component" value="Unassembled WGS sequence"/>
</dbReference>
<gene>
    <name evidence="7" type="ORF">SAMN05192573_103278</name>
</gene>
<dbReference type="EMBL" id="FNCG01000003">
    <property type="protein sequence ID" value="SDG39196.1"/>
    <property type="molecule type" value="Genomic_DNA"/>
</dbReference>
<evidence type="ECO:0000259" key="6">
    <source>
        <dbReference type="PROSITE" id="PS50801"/>
    </source>
</evidence>
<dbReference type="Pfam" id="PF01740">
    <property type="entry name" value="STAS"/>
    <property type="match status" value="1"/>
</dbReference>
<dbReference type="AlphaFoldDB" id="A0A1G7TV09"/>
<dbReference type="InterPro" id="IPR036513">
    <property type="entry name" value="STAS_dom_sf"/>
</dbReference>
<keyword evidence="8" id="KW-1185">Reference proteome</keyword>
<dbReference type="SUPFAM" id="SSF52091">
    <property type="entry name" value="SpoIIaa-like"/>
    <property type="match status" value="1"/>
</dbReference>
<feature type="transmembrane region" description="Helical" evidence="5">
    <location>
        <begin position="334"/>
        <end position="362"/>
    </location>
</feature>
<evidence type="ECO:0000313" key="7">
    <source>
        <dbReference type="EMBL" id="SDG39196.1"/>
    </source>
</evidence>
<feature type="transmembrane region" description="Helical" evidence="5">
    <location>
        <begin position="125"/>
        <end position="145"/>
    </location>
</feature>
<feature type="transmembrane region" description="Helical" evidence="5">
    <location>
        <begin position="382"/>
        <end position="411"/>
    </location>
</feature>
<dbReference type="Gene3D" id="3.30.750.24">
    <property type="entry name" value="STAS domain"/>
    <property type="match status" value="1"/>
</dbReference>
<dbReference type="GO" id="GO:0055085">
    <property type="term" value="P:transmembrane transport"/>
    <property type="evidence" value="ECO:0007669"/>
    <property type="project" value="InterPro"/>
</dbReference>
<keyword evidence="2 5" id="KW-0812">Transmembrane</keyword>
<feature type="domain" description="STAS" evidence="6">
    <location>
        <begin position="444"/>
        <end position="547"/>
    </location>
</feature>
<feature type="transmembrane region" description="Helical" evidence="5">
    <location>
        <begin position="176"/>
        <end position="194"/>
    </location>
</feature>
<evidence type="ECO:0000256" key="4">
    <source>
        <dbReference type="ARBA" id="ARBA00023136"/>
    </source>
</evidence>
<protein>
    <submittedName>
        <fullName evidence="7">Sulfate permease, SulP family</fullName>
    </submittedName>
</protein>
<dbReference type="STRING" id="551996.SAMN05192573_103278"/>
<feature type="transmembrane region" description="Helical" evidence="5">
    <location>
        <begin position="252"/>
        <end position="274"/>
    </location>
</feature>
<sequence>MNKMMNLFRPKLIDTLKGYTPAQFYKDVVAGIIVGVVALPLAIAFAIASGVSPEKGIFTAIIAGVIISALGGSKVQIGGPTGAFIVVVYGIVQQFGVSGLVIATFIAGIILIIMGVAKLGNTIKYIPYPLVIGFTTGIAVIIFSSEVKDFLGLKMGNVPADFISKWIDYSRHLSSLNLYALFIGVFTLLVVLLWPRVTRKVPGSLIAIVISTLVARYFHLSVETIGSRFGVITATLPHPVMPDVSLETIRQLIRPAFTIALLCSIESLLSAVVADGMTGGNHRSNTELIAQGVANICSSVLGGIPATGAIARTATNIKNGGSTPVAGIIHAITLLLIMLFIGQWAALIPMATLAGILVVVAWNMSELGNFIDVFKGSKSDASVLLITFGLTILVDLTVAIEIGIIVAAFLFMRKMMQSSSVQHTILAPDQLSDDEFNQSVIPKGVDVFEINGPLFFGAAYKFKDTMKVLEKPARVLIIRMRNVPVIDATGIRVLRDVHQEIKKKGTKLILSEANSEQVTGALKKTRLLFQIGKGNVRDTFEKALKRADEVLSDTDPSKKSYAG</sequence>
<accession>A0A1G7TV09</accession>
<dbReference type="InterPro" id="IPR011547">
    <property type="entry name" value="SLC26A/SulP_dom"/>
</dbReference>
<feature type="transmembrane region" description="Helical" evidence="5">
    <location>
        <begin position="28"/>
        <end position="49"/>
    </location>
</feature>
<feature type="transmembrane region" description="Helical" evidence="5">
    <location>
        <begin position="83"/>
        <end position="113"/>
    </location>
</feature>
<dbReference type="InterPro" id="IPR002645">
    <property type="entry name" value="STAS_dom"/>
</dbReference>
<dbReference type="RefSeq" id="WP_256337371.1">
    <property type="nucleotide sequence ID" value="NZ_FNCG01000003.1"/>
</dbReference>
<evidence type="ECO:0000256" key="2">
    <source>
        <dbReference type="ARBA" id="ARBA00022692"/>
    </source>
</evidence>
<evidence type="ECO:0000256" key="3">
    <source>
        <dbReference type="ARBA" id="ARBA00022989"/>
    </source>
</evidence>
<name>A0A1G7TV09_9SPHI</name>
<reference evidence="8" key="1">
    <citation type="submission" date="2016-10" db="EMBL/GenBank/DDBJ databases">
        <authorList>
            <person name="Varghese N."/>
            <person name="Submissions S."/>
        </authorList>
    </citation>
    <scope>NUCLEOTIDE SEQUENCE [LARGE SCALE GENOMIC DNA]</scope>
    <source>
        <strain evidence="8">Gh-67</strain>
    </source>
</reference>
<evidence type="ECO:0000256" key="1">
    <source>
        <dbReference type="ARBA" id="ARBA00004141"/>
    </source>
</evidence>
<proteinExistence type="predicted"/>
<dbReference type="PANTHER" id="PTHR11814">
    <property type="entry name" value="SULFATE TRANSPORTER"/>
    <property type="match status" value="1"/>
</dbReference>
<dbReference type="CDD" id="cd07042">
    <property type="entry name" value="STAS_SulP_like_sulfate_transporter"/>
    <property type="match status" value="1"/>
</dbReference>
<dbReference type="GO" id="GO:0016020">
    <property type="term" value="C:membrane"/>
    <property type="evidence" value="ECO:0007669"/>
    <property type="project" value="UniProtKB-SubCell"/>
</dbReference>
<dbReference type="Pfam" id="PF00916">
    <property type="entry name" value="Sulfate_transp"/>
    <property type="match status" value="1"/>
</dbReference>
<comment type="subcellular location">
    <subcellularLocation>
        <location evidence="1">Membrane</location>
        <topology evidence="1">Multi-pass membrane protein</topology>
    </subcellularLocation>
</comment>
<keyword evidence="3 5" id="KW-1133">Transmembrane helix</keyword>
<dbReference type="InterPro" id="IPR001902">
    <property type="entry name" value="SLC26A/SulP_fam"/>
</dbReference>